<gene>
    <name evidence="2" type="ORF">DTER00134_LOCUS8918</name>
</gene>
<feature type="compositionally biased region" description="Basic and acidic residues" evidence="1">
    <location>
        <begin position="29"/>
        <end position="52"/>
    </location>
</feature>
<accession>A0A7S3QVF8</accession>
<proteinExistence type="predicted"/>
<evidence type="ECO:0000313" key="2">
    <source>
        <dbReference type="EMBL" id="CAE0493845.1"/>
    </source>
</evidence>
<organism evidence="2">
    <name type="scientific">Dunaliella tertiolecta</name>
    <name type="common">Green alga</name>
    <dbReference type="NCBI Taxonomy" id="3047"/>
    <lineage>
        <taxon>Eukaryota</taxon>
        <taxon>Viridiplantae</taxon>
        <taxon>Chlorophyta</taxon>
        <taxon>core chlorophytes</taxon>
        <taxon>Chlorophyceae</taxon>
        <taxon>CS clade</taxon>
        <taxon>Chlamydomonadales</taxon>
        <taxon>Dunaliellaceae</taxon>
        <taxon>Dunaliella</taxon>
    </lineage>
</organism>
<feature type="compositionally biased region" description="Low complexity" evidence="1">
    <location>
        <begin position="64"/>
        <end position="76"/>
    </location>
</feature>
<dbReference type="EMBL" id="HBIP01015358">
    <property type="protein sequence ID" value="CAE0493845.1"/>
    <property type="molecule type" value="Transcribed_RNA"/>
</dbReference>
<protein>
    <submittedName>
        <fullName evidence="2">Uncharacterized protein</fullName>
    </submittedName>
</protein>
<feature type="compositionally biased region" description="Polar residues" evidence="1">
    <location>
        <begin position="1"/>
        <end position="10"/>
    </location>
</feature>
<dbReference type="AlphaFoldDB" id="A0A7S3QVF8"/>
<reference evidence="2" key="1">
    <citation type="submission" date="2021-01" db="EMBL/GenBank/DDBJ databases">
        <authorList>
            <person name="Corre E."/>
            <person name="Pelletier E."/>
            <person name="Niang G."/>
            <person name="Scheremetjew M."/>
            <person name="Finn R."/>
            <person name="Kale V."/>
            <person name="Holt S."/>
            <person name="Cochrane G."/>
            <person name="Meng A."/>
            <person name="Brown T."/>
            <person name="Cohen L."/>
        </authorList>
    </citation>
    <scope>NUCLEOTIDE SEQUENCE</scope>
    <source>
        <strain evidence="2">CCMP1320</strain>
    </source>
</reference>
<name>A0A7S3QVF8_DUNTE</name>
<evidence type="ECO:0000256" key="1">
    <source>
        <dbReference type="SAM" id="MobiDB-lite"/>
    </source>
</evidence>
<feature type="region of interest" description="Disordered" evidence="1">
    <location>
        <begin position="1"/>
        <end position="85"/>
    </location>
</feature>
<sequence length="203" mass="22514">MHKSTYNVDLTLSPVPAASAPGTRPGMGRRSDRPTEKDRTGSGSHRAKESRQKGGKKATRKVESSSSSSSSEPSTSSEDDDEHQPLGIRQALEPWRYGVHGCFASMNIRGLSAGRRGCKHYAECRKVHHDADTLVSSFSRQLLILEDVIVAFMCTAFHHDYACIVGKCPFSGAWHQTWKKIPCIQKSGFHKCFKCLQFGLIKF</sequence>